<reference evidence="1" key="1">
    <citation type="journal article" date="2020" name="Fungal Divers.">
        <title>Resolving the Mortierellaceae phylogeny through synthesis of multi-gene phylogenetics and phylogenomics.</title>
        <authorList>
            <person name="Vandepol N."/>
            <person name="Liber J."/>
            <person name="Desiro A."/>
            <person name="Na H."/>
            <person name="Kennedy M."/>
            <person name="Barry K."/>
            <person name="Grigoriev I.V."/>
            <person name="Miller A.N."/>
            <person name="O'Donnell K."/>
            <person name="Stajich J.E."/>
            <person name="Bonito G."/>
        </authorList>
    </citation>
    <scope>NUCLEOTIDE SEQUENCE</scope>
    <source>
        <strain evidence="1">CK1249</strain>
    </source>
</reference>
<gene>
    <name evidence="1" type="ORF">BGZ70_003091</name>
</gene>
<protein>
    <submittedName>
        <fullName evidence="1">Uncharacterized protein</fullName>
    </submittedName>
</protein>
<dbReference type="Proteomes" id="UP000738359">
    <property type="component" value="Unassembled WGS sequence"/>
</dbReference>
<dbReference type="EMBL" id="JAAAHY010000180">
    <property type="protein sequence ID" value="KAF9966175.1"/>
    <property type="molecule type" value="Genomic_DNA"/>
</dbReference>
<accession>A0A9P6M552</accession>
<dbReference type="OrthoDB" id="2405020at2759"/>
<name>A0A9P6M552_MORAP</name>
<dbReference type="InterPro" id="IPR032675">
    <property type="entry name" value="LRR_dom_sf"/>
</dbReference>
<organism evidence="1 2">
    <name type="scientific">Mortierella alpina</name>
    <name type="common">Oleaginous fungus</name>
    <name type="synonym">Mortierella renispora</name>
    <dbReference type="NCBI Taxonomy" id="64518"/>
    <lineage>
        <taxon>Eukaryota</taxon>
        <taxon>Fungi</taxon>
        <taxon>Fungi incertae sedis</taxon>
        <taxon>Mucoromycota</taxon>
        <taxon>Mortierellomycotina</taxon>
        <taxon>Mortierellomycetes</taxon>
        <taxon>Mortierellales</taxon>
        <taxon>Mortierellaceae</taxon>
        <taxon>Mortierella</taxon>
    </lineage>
</organism>
<proteinExistence type="predicted"/>
<evidence type="ECO:0000313" key="2">
    <source>
        <dbReference type="Proteomes" id="UP000738359"/>
    </source>
</evidence>
<dbReference type="AlphaFoldDB" id="A0A9P6M552"/>
<dbReference type="SUPFAM" id="SSF52047">
    <property type="entry name" value="RNI-like"/>
    <property type="match status" value="1"/>
</dbReference>
<comment type="caution">
    <text evidence="1">The sequence shown here is derived from an EMBL/GenBank/DDBJ whole genome shotgun (WGS) entry which is preliminary data.</text>
</comment>
<sequence length="464" mass="52738">MSSSVWTEFLVASRFLGLLFHHNRYLTHLHLPAIIFDGDEEDARHCLDGLAGLHYLQHLTLHNAALAQRTIFALLRACLALPRLKELFLDFTADWEDDVHQHMPELETTIADALRARSSALSSAIKITALQLPESESDMNPLVFPLLESGLLDLESCTIPQFGSDNHPDLIERTVRERCPRLRHLRCLSLWRASLDVQDTCAFIRGCSHLKTFRGNDEINHCGGTGDILRQIASTLVQCHSSTLEEIKVLQCTRFSSKDQRSILSQCKQLKRFWIVPHEYGGCGVSFKDLVEAAWMCAELEELGLTMTRYIEFEEESGELIGGLAGFARRPCVIKQKQAIAVGMVKRLYARIGQLRNLRVLSLGADKSWGDVTGFEWDLTLPNGGLDELAGLKDLADFEMRTNLWSGMGQAEVEFMDEQWPRLRKITFGTWSTTFKELMMEPHWLWLQAQRPQLQFGWTNPANE</sequence>
<evidence type="ECO:0000313" key="1">
    <source>
        <dbReference type="EMBL" id="KAF9966175.1"/>
    </source>
</evidence>
<keyword evidence="2" id="KW-1185">Reference proteome</keyword>
<dbReference type="Gene3D" id="3.80.10.10">
    <property type="entry name" value="Ribonuclease Inhibitor"/>
    <property type="match status" value="1"/>
</dbReference>